<dbReference type="EMBL" id="JAHXZJ010000001">
    <property type="protein sequence ID" value="KAH0567589.1"/>
    <property type="molecule type" value="Genomic_DNA"/>
</dbReference>
<accession>A0AAV7IRY1</accession>
<evidence type="ECO:0000313" key="1">
    <source>
        <dbReference type="EMBL" id="KAH0567589.1"/>
    </source>
</evidence>
<sequence>MRVCITRCRHFKQVYKLITAAGSPTHVGTSDSRRLHRLTSKRSNRKAEAEVEVEVVEPAGGYRQQTRPPQILAIVADLGVLGDSLMLPSRPRSPRMRILHRYPFHLSCLGHIKNWRLDVSKTNCSRTSIHWKAELETRYQISSVSATKTKDFKVKKERNKFAGTRKREEEEEGRTELFPGAECVEKRITGVSCLDLCELGPSANYRPELGVTDFA</sequence>
<organism evidence="1 2">
    <name type="scientific">Cotesia glomerata</name>
    <name type="common">Lepidopteran parasitic wasp</name>
    <name type="synonym">Apanteles glomeratus</name>
    <dbReference type="NCBI Taxonomy" id="32391"/>
    <lineage>
        <taxon>Eukaryota</taxon>
        <taxon>Metazoa</taxon>
        <taxon>Ecdysozoa</taxon>
        <taxon>Arthropoda</taxon>
        <taxon>Hexapoda</taxon>
        <taxon>Insecta</taxon>
        <taxon>Pterygota</taxon>
        <taxon>Neoptera</taxon>
        <taxon>Endopterygota</taxon>
        <taxon>Hymenoptera</taxon>
        <taxon>Apocrita</taxon>
        <taxon>Ichneumonoidea</taxon>
        <taxon>Braconidae</taxon>
        <taxon>Microgastrinae</taxon>
        <taxon>Cotesia</taxon>
    </lineage>
</organism>
<keyword evidence="2" id="KW-1185">Reference proteome</keyword>
<proteinExistence type="predicted"/>
<protein>
    <submittedName>
        <fullName evidence="1">Uncharacterized protein</fullName>
    </submittedName>
</protein>
<evidence type="ECO:0000313" key="2">
    <source>
        <dbReference type="Proteomes" id="UP000826195"/>
    </source>
</evidence>
<comment type="caution">
    <text evidence="1">The sequence shown here is derived from an EMBL/GenBank/DDBJ whole genome shotgun (WGS) entry which is preliminary data.</text>
</comment>
<dbReference type="AlphaFoldDB" id="A0AAV7IRY1"/>
<dbReference type="Proteomes" id="UP000826195">
    <property type="component" value="Unassembled WGS sequence"/>
</dbReference>
<gene>
    <name evidence="1" type="ORF">KQX54_010900</name>
</gene>
<reference evidence="1 2" key="1">
    <citation type="journal article" date="2021" name="J. Hered.">
        <title>A chromosome-level genome assembly of the parasitoid wasp, Cotesia glomerata (Hymenoptera: Braconidae).</title>
        <authorList>
            <person name="Pinto B.J."/>
            <person name="Weis J.J."/>
            <person name="Gamble T."/>
            <person name="Ode P.J."/>
            <person name="Paul R."/>
            <person name="Zaspel J.M."/>
        </authorList>
    </citation>
    <scope>NUCLEOTIDE SEQUENCE [LARGE SCALE GENOMIC DNA]</scope>
    <source>
        <strain evidence="1">CgM1</strain>
    </source>
</reference>
<name>A0AAV7IRY1_COTGL</name>